<keyword evidence="1" id="KW-1133">Transmembrane helix</keyword>
<sequence>MAEPPKGLEVLKASYGVQGTFTDVTEQTKKLVKDGTLSFTVSAQTLGILDPAPGVKKTYQVNVSLNGAAPTQFIKDDGEQIVINAPTVAKEEKKDTPAGQVMNVVFYTLASVAGAYFAWSFYNFGTKGLKFWIVGVLGALVIVSSTITFAVAGSSFSGAGLFAFVIGIGLVQFWVVYFISLFAPNYIDFSYSNQVVKPVVQAVTEAPVVQ</sequence>
<organism evidence="2">
    <name type="scientific">viral metagenome</name>
    <dbReference type="NCBI Taxonomy" id="1070528"/>
    <lineage>
        <taxon>unclassified sequences</taxon>
        <taxon>metagenomes</taxon>
        <taxon>organismal metagenomes</taxon>
    </lineage>
</organism>
<feature type="transmembrane region" description="Helical" evidence="1">
    <location>
        <begin position="159"/>
        <end position="183"/>
    </location>
</feature>
<evidence type="ECO:0000256" key="1">
    <source>
        <dbReference type="SAM" id="Phobius"/>
    </source>
</evidence>
<feature type="transmembrane region" description="Helical" evidence="1">
    <location>
        <begin position="101"/>
        <end position="119"/>
    </location>
</feature>
<accession>A0A6C0B3P3</accession>
<feature type="transmembrane region" description="Helical" evidence="1">
    <location>
        <begin position="131"/>
        <end position="152"/>
    </location>
</feature>
<dbReference type="AlphaFoldDB" id="A0A6C0B3P3"/>
<evidence type="ECO:0000313" key="2">
    <source>
        <dbReference type="EMBL" id="QHS86093.1"/>
    </source>
</evidence>
<name>A0A6C0B3P3_9ZZZZ</name>
<protein>
    <submittedName>
        <fullName evidence="2">Uncharacterized protein</fullName>
    </submittedName>
</protein>
<reference evidence="2" key="1">
    <citation type="journal article" date="2020" name="Nature">
        <title>Giant virus diversity and host interactions through global metagenomics.</title>
        <authorList>
            <person name="Schulz F."/>
            <person name="Roux S."/>
            <person name="Paez-Espino D."/>
            <person name="Jungbluth S."/>
            <person name="Walsh D.A."/>
            <person name="Denef V.J."/>
            <person name="McMahon K.D."/>
            <person name="Konstantinidis K.T."/>
            <person name="Eloe-Fadrosh E.A."/>
            <person name="Kyrpides N.C."/>
            <person name="Woyke T."/>
        </authorList>
    </citation>
    <scope>NUCLEOTIDE SEQUENCE</scope>
    <source>
        <strain evidence="2">GVMAG-M-3300009185-7</strain>
    </source>
</reference>
<dbReference type="EMBL" id="MN739051">
    <property type="protein sequence ID" value="QHS86093.1"/>
    <property type="molecule type" value="Genomic_DNA"/>
</dbReference>
<proteinExistence type="predicted"/>
<keyword evidence="1" id="KW-0812">Transmembrane</keyword>
<keyword evidence="1" id="KW-0472">Membrane</keyword>